<sequence length="199" mass="20441">MSSCATLLFFYSNKCGYLKKVKDMALVLDKRLILLCCTFSIISVANAATTSGTFQVLMTIQKACTVTAGSASNITLLPVNSTATNTSASNTISINCSKTTPYFIGLAPSAANGGTTTGSGAMSSVANAATNTDKVPYQLNRTSATGPVWGNTATDTTQGNGVAATGTGQAQTFTVYATAPSANFTPDDYADTVTVNVNY</sequence>
<dbReference type="Proteomes" id="UP000834503">
    <property type="component" value="Unassembled WGS sequence"/>
</dbReference>
<evidence type="ECO:0000313" key="2">
    <source>
        <dbReference type="EMBL" id="CAB5554477.1"/>
    </source>
</evidence>
<dbReference type="InterPro" id="IPR007893">
    <property type="entry name" value="Spore_coat_U/FanG"/>
</dbReference>
<dbReference type="EMBL" id="CAIIUA010000001">
    <property type="protein sequence ID" value="CAC9199284.1"/>
    <property type="molecule type" value="Genomic_DNA"/>
</dbReference>
<evidence type="ECO:0000313" key="4">
    <source>
        <dbReference type="Proteomes" id="UP000834503"/>
    </source>
</evidence>
<proteinExistence type="predicted"/>
<dbReference type="InterPro" id="IPR053167">
    <property type="entry name" value="Spore_coat_component"/>
</dbReference>
<accession>A0A9N8CNU9</accession>
<dbReference type="SMART" id="SM00972">
    <property type="entry name" value="SCPU"/>
    <property type="match status" value="1"/>
</dbReference>
<dbReference type="PANTHER" id="PTHR37089">
    <property type="entry name" value="PROTEIN U-RELATED"/>
    <property type="match status" value="1"/>
</dbReference>
<comment type="caution">
    <text evidence="2">The sequence shown here is derived from an EMBL/GenBank/DDBJ whole genome shotgun (WGS) entry which is preliminary data.</text>
</comment>
<dbReference type="EMBL" id="CAHPQX010000010">
    <property type="protein sequence ID" value="CAB5554477.1"/>
    <property type="molecule type" value="Genomic_DNA"/>
</dbReference>
<evidence type="ECO:0000313" key="5">
    <source>
        <dbReference type="Proteomes" id="UP000837205"/>
    </source>
</evidence>
<dbReference type="AlphaFoldDB" id="A0A9N8CNU9"/>
<evidence type="ECO:0000259" key="1">
    <source>
        <dbReference type="Pfam" id="PF05229"/>
    </source>
</evidence>
<dbReference type="Pfam" id="PF05229">
    <property type="entry name" value="SCPU"/>
    <property type="match status" value="1"/>
</dbReference>
<reference evidence="2" key="1">
    <citation type="submission" date="2020-05" db="EMBL/GenBank/DDBJ databases">
        <authorList>
            <person name="Delgado-Blas J."/>
        </authorList>
    </citation>
    <scope>NUCLEOTIDE SEQUENCE</scope>
    <source>
        <strain evidence="2">BB1459</strain>
        <strain evidence="3">BB1480</strain>
    </source>
</reference>
<name>A0A9N8CNU9_9ENTR</name>
<organism evidence="2 4">
    <name type="scientific">Citrobacter werkmanii</name>
    <dbReference type="NCBI Taxonomy" id="67827"/>
    <lineage>
        <taxon>Bacteria</taxon>
        <taxon>Pseudomonadati</taxon>
        <taxon>Pseudomonadota</taxon>
        <taxon>Gammaproteobacteria</taxon>
        <taxon>Enterobacterales</taxon>
        <taxon>Enterobacteriaceae</taxon>
        <taxon>Citrobacter</taxon>
        <taxon>Citrobacter freundii complex</taxon>
    </lineage>
</organism>
<evidence type="ECO:0000313" key="3">
    <source>
        <dbReference type="EMBL" id="CAC9199284.1"/>
    </source>
</evidence>
<dbReference type="PANTHER" id="PTHR37089:SF4">
    <property type="entry name" value="EXPORTED PROTEIN"/>
    <property type="match status" value="1"/>
</dbReference>
<feature type="domain" description="Spore coat protein U/FanG" evidence="1">
    <location>
        <begin position="51"/>
        <end position="195"/>
    </location>
</feature>
<gene>
    <name evidence="2" type="ORF">GHA_02604</name>
    <name evidence="3" type="ORF">TML_02280</name>
</gene>
<dbReference type="Proteomes" id="UP000837205">
    <property type="component" value="Unassembled WGS sequence"/>
</dbReference>
<keyword evidence="5" id="KW-1185">Reference proteome</keyword>
<protein>
    <submittedName>
        <fullName evidence="2">Uncharacterized secreted protein</fullName>
    </submittedName>
</protein>